<feature type="transmembrane region" description="Helical" evidence="1">
    <location>
        <begin position="128"/>
        <end position="150"/>
    </location>
</feature>
<feature type="transmembrane region" description="Helical" evidence="1">
    <location>
        <begin position="187"/>
        <end position="208"/>
    </location>
</feature>
<keyword evidence="1" id="KW-1133">Transmembrane helix</keyword>
<evidence type="ECO:0000313" key="2">
    <source>
        <dbReference type="EMBL" id="PLT52508.1"/>
    </source>
</evidence>
<dbReference type="Proteomes" id="UP000234849">
    <property type="component" value="Unassembled WGS sequence"/>
</dbReference>
<feature type="transmembrane region" description="Helical" evidence="1">
    <location>
        <begin position="20"/>
        <end position="39"/>
    </location>
</feature>
<evidence type="ECO:0000313" key="3">
    <source>
        <dbReference type="Proteomes" id="UP000234849"/>
    </source>
</evidence>
<protein>
    <recommendedName>
        <fullName evidence="4">ABC-2 transporter permease</fullName>
    </recommendedName>
</protein>
<name>A0A2N5NEE8_MEDGN</name>
<proteinExistence type="predicted"/>
<reference evidence="2 3" key="1">
    <citation type="journal article" date="2017" name="Genome Med.">
        <title>A novel Ruminococcus gnavus clade enriched in inflammatory bowel disease patients.</title>
        <authorList>
            <person name="Hall A.B."/>
            <person name="Yassour M."/>
            <person name="Sauk J."/>
            <person name="Garner A."/>
            <person name="Jiang X."/>
            <person name="Arthur T."/>
            <person name="Lagoudas G.K."/>
            <person name="Vatanen T."/>
            <person name="Fornelos N."/>
            <person name="Wilson R."/>
            <person name="Bertha M."/>
            <person name="Cohen M."/>
            <person name="Garber J."/>
            <person name="Khalili H."/>
            <person name="Gevers D."/>
            <person name="Ananthakrishnan A.N."/>
            <person name="Kugathasan S."/>
            <person name="Lander E.S."/>
            <person name="Blainey P."/>
            <person name="Vlamakis H."/>
            <person name="Xavier R.J."/>
            <person name="Huttenhower C."/>
        </authorList>
    </citation>
    <scope>NUCLEOTIDE SEQUENCE [LARGE SCALE GENOMIC DNA]</scope>
    <source>
        <strain evidence="2 3">RJX1118</strain>
    </source>
</reference>
<evidence type="ECO:0000256" key="1">
    <source>
        <dbReference type="SAM" id="Phobius"/>
    </source>
</evidence>
<feature type="transmembrane region" description="Helical" evidence="1">
    <location>
        <begin position="45"/>
        <end position="65"/>
    </location>
</feature>
<dbReference type="EMBL" id="NIHM01000031">
    <property type="protein sequence ID" value="PLT52508.1"/>
    <property type="molecule type" value="Genomic_DNA"/>
</dbReference>
<dbReference type="InterPro" id="IPR025699">
    <property type="entry name" value="ABC2_memb-like"/>
</dbReference>
<sequence length="218" mass="24364">MRGIILKDLYEGFCIKKNMLNWLISLGLITVLTTVNSMMRGTYGFLLIVVMILPMMGSTLLQMTVEQDEKAEFDRIQLTYPLSKMEIVLSKYLGGLLVQGGILLLSFLFLLIYVYGYQTIPLEEAIPTWGIGVAGGLIYFAVSYIVYFWLGNTKGVIFTFIAMAALVIAFLFGVFKIGSDDLIQIGKSTWCIIGLVTAAVLMVISYFLSLKIYTKKHS</sequence>
<feature type="transmembrane region" description="Helical" evidence="1">
    <location>
        <begin position="92"/>
        <end position="116"/>
    </location>
</feature>
<gene>
    <name evidence="2" type="ORF">CDL18_14530</name>
</gene>
<dbReference type="RefSeq" id="WP_101880294.1">
    <property type="nucleotide sequence ID" value="NZ_JBBNNO010000009.1"/>
</dbReference>
<keyword evidence="1" id="KW-0812">Transmembrane</keyword>
<keyword evidence="1" id="KW-0472">Membrane</keyword>
<evidence type="ECO:0008006" key="4">
    <source>
        <dbReference type="Google" id="ProtNLM"/>
    </source>
</evidence>
<comment type="caution">
    <text evidence="2">The sequence shown here is derived from an EMBL/GenBank/DDBJ whole genome shotgun (WGS) entry which is preliminary data.</text>
</comment>
<dbReference type="AlphaFoldDB" id="A0A2N5NEE8"/>
<dbReference type="Pfam" id="PF13346">
    <property type="entry name" value="ABC2_membrane_5"/>
    <property type="match status" value="1"/>
</dbReference>
<feature type="transmembrane region" description="Helical" evidence="1">
    <location>
        <begin position="157"/>
        <end position="175"/>
    </location>
</feature>
<accession>A0A2N5NEE8</accession>
<organism evidence="2 3">
    <name type="scientific">Mediterraneibacter gnavus</name>
    <name type="common">Ruminococcus gnavus</name>
    <dbReference type="NCBI Taxonomy" id="33038"/>
    <lineage>
        <taxon>Bacteria</taxon>
        <taxon>Bacillati</taxon>
        <taxon>Bacillota</taxon>
        <taxon>Clostridia</taxon>
        <taxon>Lachnospirales</taxon>
        <taxon>Lachnospiraceae</taxon>
        <taxon>Mediterraneibacter</taxon>
    </lineage>
</organism>